<feature type="domain" description="Beta-lactamase-related" evidence="4">
    <location>
        <begin position="52"/>
        <end position="277"/>
    </location>
</feature>
<evidence type="ECO:0000256" key="3">
    <source>
        <dbReference type="SAM" id="SignalP"/>
    </source>
</evidence>
<gene>
    <name evidence="5" type="ORF">RQM59_03505</name>
</gene>
<keyword evidence="3" id="KW-0732">Signal</keyword>
<comment type="caution">
    <text evidence="5">The sequence shown here is derived from an EMBL/GenBank/DDBJ whole genome shotgun (WGS) entry which is preliminary data.</text>
</comment>
<feature type="signal peptide" evidence="3">
    <location>
        <begin position="1"/>
        <end position="23"/>
    </location>
</feature>
<dbReference type="EMBL" id="JAVTTO010000001">
    <property type="protein sequence ID" value="MDT7831430.1"/>
    <property type="molecule type" value="Genomic_DNA"/>
</dbReference>
<keyword evidence="6" id="KW-1185">Reference proteome</keyword>
<sequence>MKLRSIAAMLFYFFFFTSCGQNANTDVPAKTGRDLVALDNYVNTLEKQGIFGSFLLMENDKVLYEKSIGFANKEKQIKSHKGIVYPYGSIVKDYTLALILLLETEGKLNTSDKISKYFEDIPEDKQGITIGHLLKHTSGLGEYHDLDPKLKEKYKGYPNDLFPMPRKEALAYIFEQKLKFEPGSGDSYSNSGYTVLAYLAETVSGKSFDKAVQEYILQPAKTSKADFYSSPLWGAPEEVAVGYGRGSFGKENSAFYWPRNPGALIGNGGMSGTLKDLYLGNKYIVSLETSNPAFGKLAKKYKYSDHISSEYVGSAGGGDLGFVAFTFGIKSKNQYLLFASNNNKEGEDERMIRKLMILGFGFDVASIIPGEFADENKDESEVIKTDKGDRNKWGLPNKLKYDRIGGLLDLLSNKMSIDDFVKTHCGEKMVKKVLKRYKKWPRSNYFKYNQVTSYGAEMELIVKDSVTNKKYTFDLMLEPNAAAKFKNIKFKK</sequence>
<dbReference type="PANTHER" id="PTHR46825">
    <property type="entry name" value="D-ALANYL-D-ALANINE-CARBOXYPEPTIDASE/ENDOPEPTIDASE AMPH"/>
    <property type="match status" value="1"/>
</dbReference>
<keyword evidence="5" id="KW-0378">Hydrolase</keyword>
<comment type="subcellular location">
    <subcellularLocation>
        <location evidence="1">Membrane</location>
    </subcellularLocation>
</comment>
<evidence type="ECO:0000259" key="4">
    <source>
        <dbReference type="Pfam" id="PF00144"/>
    </source>
</evidence>
<dbReference type="SUPFAM" id="SSF56601">
    <property type="entry name" value="beta-lactamase/transpeptidase-like"/>
    <property type="match status" value="1"/>
</dbReference>
<name>A0ABU3LCI0_9FLAO</name>
<organism evidence="5 6">
    <name type="scientific">Asprobacillus argus</name>
    <dbReference type="NCBI Taxonomy" id="3076534"/>
    <lineage>
        <taxon>Bacteria</taxon>
        <taxon>Pseudomonadati</taxon>
        <taxon>Bacteroidota</taxon>
        <taxon>Flavobacteriia</taxon>
        <taxon>Flavobacteriales</taxon>
        <taxon>Flavobacteriaceae</taxon>
        <taxon>Asprobacillus</taxon>
    </lineage>
</organism>
<dbReference type="PROSITE" id="PS51257">
    <property type="entry name" value="PROKAR_LIPOPROTEIN"/>
    <property type="match status" value="1"/>
</dbReference>
<evidence type="ECO:0000313" key="5">
    <source>
        <dbReference type="EMBL" id="MDT7831430.1"/>
    </source>
</evidence>
<dbReference type="EC" id="3.1.1.103" evidence="5"/>
<accession>A0ABU3LCI0</accession>
<dbReference type="Gene3D" id="3.40.710.10">
    <property type="entry name" value="DD-peptidase/beta-lactamase superfamily"/>
    <property type="match status" value="1"/>
</dbReference>
<keyword evidence="2" id="KW-0472">Membrane</keyword>
<dbReference type="Pfam" id="PF00144">
    <property type="entry name" value="Beta-lactamase"/>
    <property type="match status" value="1"/>
</dbReference>
<dbReference type="InterPro" id="IPR050491">
    <property type="entry name" value="AmpC-like"/>
</dbReference>
<dbReference type="InterPro" id="IPR012338">
    <property type="entry name" value="Beta-lactam/transpept-like"/>
</dbReference>
<dbReference type="Proteomes" id="UP001257277">
    <property type="component" value="Unassembled WGS sequence"/>
</dbReference>
<reference evidence="5 6" key="1">
    <citation type="submission" date="2023-09" db="EMBL/GenBank/DDBJ databases">
        <title>Novel taxa isolated from Blanes Bay.</title>
        <authorList>
            <person name="Rey-Velasco X."/>
            <person name="Lucena T."/>
        </authorList>
    </citation>
    <scope>NUCLEOTIDE SEQUENCE [LARGE SCALE GENOMIC DNA]</scope>
    <source>
        <strain evidence="5 6">S356</strain>
    </source>
</reference>
<dbReference type="RefSeq" id="WP_349240675.1">
    <property type="nucleotide sequence ID" value="NZ_JAVTTO010000001.1"/>
</dbReference>
<evidence type="ECO:0000256" key="2">
    <source>
        <dbReference type="ARBA" id="ARBA00023136"/>
    </source>
</evidence>
<feature type="chain" id="PRO_5046550795" evidence="3">
    <location>
        <begin position="24"/>
        <end position="492"/>
    </location>
</feature>
<proteinExistence type="predicted"/>
<dbReference type="GO" id="GO:0016787">
    <property type="term" value="F:hydrolase activity"/>
    <property type="evidence" value="ECO:0007669"/>
    <property type="project" value="UniProtKB-KW"/>
</dbReference>
<dbReference type="PANTHER" id="PTHR46825:SF11">
    <property type="entry name" value="PENICILLIN-BINDING PROTEIN 4"/>
    <property type="match status" value="1"/>
</dbReference>
<protein>
    <submittedName>
        <fullName evidence="5">Serine hydrolase domain-containing protein</fullName>
        <ecNumber evidence="5">3.1.1.103</ecNumber>
    </submittedName>
</protein>
<evidence type="ECO:0000313" key="6">
    <source>
        <dbReference type="Proteomes" id="UP001257277"/>
    </source>
</evidence>
<evidence type="ECO:0000256" key="1">
    <source>
        <dbReference type="ARBA" id="ARBA00004370"/>
    </source>
</evidence>
<dbReference type="InterPro" id="IPR001466">
    <property type="entry name" value="Beta-lactam-related"/>
</dbReference>